<name>A0A851FKN9_PITSO</name>
<dbReference type="GO" id="GO:0000977">
    <property type="term" value="F:RNA polymerase II transcription regulatory region sequence-specific DNA binding"/>
    <property type="evidence" value="ECO:0007669"/>
    <property type="project" value="TreeGrafter"/>
</dbReference>
<evidence type="ECO:0000256" key="2">
    <source>
        <dbReference type="ARBA" id="ARBA00022737"/>
    </source>
</evidence>
<keyword evidence="8" id="KW-1185">Reference proteome</keyword>
<gene>
    <name evidence="7" type="primary">Zscan30_1</name>
    <name evidence="7" type="ORF">PITSOR_R15248</name>
</gene>
<evidence type="ECO:0000313" key="8">
    <source>
        <dbReference type="Proteomes" id="UP000633448"/>
    </source>
</evidence>
<protein>
    <submittedName>
        <fullName evidence="7">ZSC30 protein</fullName>
    </submittedName>
</protein>
<dbReference type="InterPro" id="IPR036236">
    <property type="entry name" value="Znf_C2H2_sf"/>
</dbReference>
<dbReference type="OrthoDB" id="654211at2759"/>
<dbReference type="GO" id="GO:0005634">
    <property type="term" value="C:nucleus"/>
    <property type="evidence" value="ECO:0007669"/>
    <property type="project" value="TreeGrafter"/>
</dbReference>
<dbReference type="PROSITE" id="PS50157">
    <property type="entry name" value="ZINC_FINGER_C2H2_2"/>
    <property type="match status" value="2"/>
</dbReference>
<keyword evidence="1" id="KW-0479">Metal-binding</keyword>
<feature type="domain" description="C2H2-type" evidence="6">
    <location>
        <begin position="37"/>
        <end position="55"/>
    </location>
</feature>
<proteinExistence type="predicted"/>
<feature type="non-terminal residue" evidence="7">
    <location>
        <position position="55"/>
    </location>
</feature>
<organism evidence="7 8">
    <name type="scientific">Pitta sordida</name>
    <name type="common">Hooded pitta</name>
    <dbReference type="NCBI Taxonomy" id="9163"/>
    <lineage>
        <taxon>Eukaryota</taxon>
        <taxon>Metazoa</taxon>
        <taxon>Chordata</taxon>
        <taxon>Craniata</taxon>
        <taxon>Vertebrata</taxon>
        <taxon>Euteleostomi</taxon>
        <taxon>Archelosauria</taxon>
        <taxon>Archosauria</taxon>
        <taxon>Dinosauria</taxon>
        <taxon>Saurischia</taxon>
        <taxon>Theropoda</taxon>
        <taxon>Coelurosauria</taxon>
        <taxon>Aves</taxon>
        <taxon>Neognathae</taxon>
        <taxon>Neoaves</taxon>
        <taxon>Telluraves</taxon>
        <taxon>Australaves</taxon>
        <taxon>Passeriformes</taxon>
        <taxon>Pittidae</taxon>
        <taxon>Pitta</taxon>
    </lineage>
</organism>
<keyword evidence="4" id="KW-0862">Zinc</keyword>
<feature type="non-terminal residue" evidence="7">
    <location>
        <position position="1"/>
    </location>
</feature>
<feature type="domain" description="C2H2-type" evidence="6">
    <location>
        <begin position="9"/>
        <end position="36"/>
    </location>
</feature>
<comment type="caution">
    <text evidence="7">The sequence shown here is derived from an EMBL/GenBank/DDBJ whole genome shotgun (WGS) entry which is preliminary data.</text>
</comment>
<dbReference type="Pfam" id="PF00096">
    <property type="entry name" value="zf-C2H2"/>
    <property type="match status" value="2"/>
</dbReference>
<dbReference type="SUPFAM" id="SSF57667">
    <property type="entry name" value="beta-beta-alpha zinc fingers"/>
    <property type="match status" value="1"/>
</dbReference>
<dbReference type="EMBL" id="WEKX01023557">
    <property type="protein sequence ID" value="NWI95239.1"/>
    <property type="molecule type" value="Genomic_DNA"/>
</dbReference>
<keyword evidence="2" id="KW-0677">Repeat</keyword>
<dbReference type="FunFam" id="3.30.160.60:FF:002343">
    <property type="entry name" value="Zinc finger protein 33A"/>
    <property type="match status" value="1"/>
</dbReference>
<evidence type="ECO:0000259" key="6">
    <source>
        <dbReference type="PROSITE" id="PS50157"/>
    </source>
</evidence>
<dbReference type="AlphaFoldDB" id="A0A851FKN9"/>
<evidence type="ECO:0000256" key="1">
    <source>
        <dbReference type="ARBA" id="ARBA00022723"/>
    </source>
</evidence>
<dbReference type="PANTHER" id="PTHR14196">
    <property type="entry name" value="ODD-SKIPPED - RELATED"/>
    <property type="match status" value="1"/>
</dbReference>
<dbReference type="Proteomes" id="UP000633448">
    <property type="component" value="Unassembled WGS sequence"/>
</dbReference>
<evidence type="ECO:0000256" key="5">
    <source>
        <dbReference type="PROSITE-ProRule" id="PRU00042"/>
    </source>
</evidence>
<sequence>RLHTEERPYSCEECGKSFRVRSTLINHQKTHSRERPYKCSECGKRLRSSSELLMH</sequence>
<dbReference type="Gene3D" id="3.30.160.60">
    <property type="entry name" value="Classic Zinc Finger"/>
    <property type="match status" value="2"/>
</dbReference>
<evidence type="ECO:0000313" key="7">
    <source>
        <dbReference type="EMBL" id="NWI95239.1"/>
    </source>
</evidence>
<dbReference type="InterPro" id="IPR050717">
    <property type="entry name" value="C2H2-ZF_Transcription_Reg"/>
</dbReference>
<reference evidence="7" key="1">
    <citation type="submission" date="2019-10" db="EMBL/GenBank/DDBJ databases">
        <title>Bird 10,000 Genomes (B10K) Project - Family phase.</title>
        <authorList>
            <person name="Zhang G."/>
        </authorList>
    </citation>
    <scope>NUCLEOTIDE SEQUENCE</scope>
    <source>
        <strain evidence="7">B10K-DU-002-53</strain>
        <tissue evidence="7">Muscle</tissue>
    </source>
</reference>
<accession>A0A851FKN9</accession>
<evidence type="ECO:0000256" key="4">
    <source>
        <dbReference type="ARBA" id="ARBA00022833"/>
    </source>
</evidence>
<dbReference type="FunFam" id="3.30.160.60:FF:000295">
    <property type="entry name" value="zinc finger protein 19"/>
    <property type="match status" value="1"/>
</dbReference>
<dbReference type="GO" id="GO:0008270">
    <property type="term" value="F:zinc ion binding"/>
    <property type="evidence" value="ECO:0007669"/>
    <property type="project" value="UniProtKB-KW"/>
</dbReference>
<evidence type="ECO:0000256" key="3">
    <source>
        <dbReference type="ARBA" id="ARBA00022771"/>
    </source>
</evidence>
<keyword evidence="3 5" id="KW-0863">Zinc-finger</keyword>
<dbReference type="InterPro" id="IPR013087">
    <property type="entry name" value="Znf_C2H2_type"/>
</dbReference>
<dbReference type="PANTHER" id="PTHR14196:SF12">
    <property type="entry name" value="ZINC FINGER PROTEIN 208-LIKE"/>
    <property type="match status" value="1"/>
</dbReference>
<dbReference type="PROSITE" id="PS00028">
    <property type="entry name" value="ZINC_FINGER_C2H2_1"/>
    <property type="match status" value="1"/>
</dbReference>
<dbReference type="SMART" id="SM00355">
    <property type="entry name" value="ZnF_C2H2"/>
    <property type="match status" value="2"/>
</dbReference>
<dbReference type="GO" id="GO:0000981">
    <property type="term" value="F:DNA-binding transcription factor activity, RNA polymerase II-specific"/>
    <property type="evidence" value="ECO:0007669"/>
    <property type="project" value="TreeGrafter"/>
</dbReference>